<protein>
    <submittedName>
        <fullName evidence="2">Uncharacterized protein</fullName>
    </submittedName>
</protein>
<organism evidence="2 3">
    <name type="scientific">Necator americanus</name>
    <name type="common">Human hookworm</name>
    <dbReference type="NCBI Taxonomy" id="51031"/>
    <lineage>
        <taxon>Eukaryota</taxon>
        <taxon>Metazoa</taxon>
        <taxon>Ecdysozoa</taxon>
        <taxon>Nematoda</taxon>
        <taxon>Chromadorea</taxon>
        <taxon>Rhabditida</taxon>
        <taxon>Rhabditina</taxon>
        <taxon>Rhabditomorpha</taxon>
        <taxon>Strongyloidea</taxon>
        <taxon>Ancylostomatidae</taxon>
        <taxon>Bunostominae</taxon>
        <taxon>Necator</taxon>
    </lineage>
</organism>
<feature type="region of interest" description="Disordered" evidence="1">
    <location>
        <begin position="1"/>
        <end position="24"/>
    </location>
</feature>
<gene>
    <name evidence="2" type="ORF">NECAME_06095</name>
</gene>
<dbReference type="Proteomes" id="UP000053676">
    <property type="component" value="Unassembled WGS sequence"/>
</dbReference>
<dbReference type="KEGG" id="nai:NECAME_06095"/>
<sequence>MAEEENTSRATAITVPQKAVGDQTRHSWVLLRSDNELQLRANEEELIQKRADGYTKGQLVRAASKHPLLLPHSNEALKLDEIK</sequence>
<keyword evidence="3" id="KW-1185">Reference proteome</keyword>
<name>W2TV96_NECAM</name>
<evidence type="ECO:0000256" key="1">
    <source>
        <dbReference type="SAM" id="MobiDB-lite"/>
    </source>
</evidence>
<dbReference type="AlphaFoldDB" id="W2TV96"/>
<proteinExistence type="predicted"/>
<evidence type="ECO:0000313" key="2">
    <source>
        <dbReference type="EMBL" id="ETN86020.1"/>
    </source>
</evidence>
<reference evidence="3" key="1">
    <citation type="journal article" date="2014" name="Nat. Genet.">
        <title>Genome of the human hookworm Necator americanus.</title>
        <authorList>
            <person name="Tang Y.T."/>
            <person name="Gao X."/>
            <person name="Rosa B.A."/>
            <person name="Abubucker S."/>
            <person name="Hallsworth-Pepin K."/>
            <person name="Martin J."/>
            <person name="Tyagi R."/>
            <person name="Heizer E."/>
            <person name="Zhang X."/>
            <person name="Bhonagiri-Palsikar V."/>
            <person name="Minx P."/>
            <person name="Warren W.C."/>
            <person name="Wang Q."/>
            <person name="Zhan B."/>
            <person name="Hotez P.J."/>
            <person name="Sternberg P.W."/>
            <person name="Dougall A."/>
            <person name="Gaze S.T."/>
            <person name="Mulvenna J."/>
            <person name="Sotillo J."/>
            <person name="Ranganathan S."/>
            <person name="Rabelo E.M."/>
            <person name="Wilson R.K."/>
            <person name="Felgner P.L."/>
            <person name="Bethony J."/>
            <person name="Hawdon J.M."/>
            <person name="Gasser R.B."/>
            <person name="Loukas A."/>
            <person name="Mitreva M."/>
        </authorList>
    </citation>
    <scope>NUCLEOTIDE SEQUENCE [LARGE SCALE GENOMIC DNA]</scope>
</reference>
<dbReference type="EMBL" id="KI657613">
    <property type="protein sequence ID" value="ETN86020.1"/>
    <property type="molecule type" value="Genomic_DNA"/>
</dbReference>
<evidence type="ECO:0000313" key="3">
    <source>
        <dbReference type="Proteomes" id="UP000053676"/>
    </source>
</evidence>
<accession>W2TV96</accession>